<reference evidence="4" key="1">
    <citation type="submission" date="2020-10" db="EMBL/GenBank/DDBJ databases">
        <authorList>
            <person name="Gilroy R."/>
        </authorList>
    </citation>
    <scope>NUCLEOTIDE SEQUENCE</scope>
    <source>
        <strain evidence="4">ChiSxjej1B13-7958</strain>
    </source>
</reference>
<feature type="domain" description="Sulphate adenylyltransferase catalytic" evidence="2">
    <location>
        <begin position="137"/>
        <end position="344"/>
    </location>
</feature>
<dbReference type="Gene3D" id="3.10.400.10">
    <property type="entry name" value="Sulfate adenylyltransferase"/>
    <property type="match status" value="1"/>
</dbReference>
<reference evidence="4" key="2">
    <citation type="journal article" date="2021" name="PeerJ">
        <title>Extensive microbial diversity within the chicken gut microbiome revealed by metagenomics and culture.</title>
        <authorList>
            <person name="Gilroy R."/>
            <person name="Ravi A."/>
            <person name="Getino M."/>
            <person name="Pursley I."/>
            <person name="Horton D.L."/>
            <person name="Alikhan N.F."/>
            <person name="Baker D."/>
            <person name="Gharbi K."/>
            <person name="Hall N."/>
            <person name="Watson M."/>
            <person name="Adriaenssens E.M."/>
            <person name="Foster-Nyarko E."/>
            <person name="Jarju S."/>
            <person name="Secka A."/>
            <person name="Antonio M."/>
            <person name="Oren A."/>
            <person name="Chaudhuri R.R."/>
            <person name="La Ragione R."/>
            <person name="Hildebrand F."/>
            <person name="Pallen M.J."/>
        </authorList>
    </citation>
    <scope>NUCLEOTIDE SEQUENCE</scope>
    <source>
        <strain evidence="4">ChiSxjej1B13-7958</strain>
    </source>
</reference>
<feature type="domain" description="ATP-sulfurylase PUA-like" evidence="3">
    <location>
        <begin position="3"/>
        <end position="129"/>
    </location>
</feature>
<dbReference type="NCBIfam" id="NF003166">
    <property type="entry name" value="PRK04149.1"/>
    <property type="match status" value="1"/>
</dbReference>
<evidence type="ECO:0000256" key="1">
    <source>
        <dbReference type="ARBA" id="ARBA00005048"/>
    </source>
</evidence>
<dbReference type="InterPro" id="IPR014729">
    <property type="entry name" value="Rossmann-like_a/b/a_fold"/>
</dbReference>
<name>A0A9D1AQ25_9FIRM</name>
<keyword evidence="4" id="KW-0548">Nucleotidyltransferase</keyword>
<dbReference type="SUPFAM" id="SSF52374">
    <property type="entry name" value="Nucleotidylyl transferase"/>
    <property type="match status" value="1"/>
</dbReference>
<dbReference type="AlphaFoldDB" id="A0A9D1AQ25"/>
<dbReference type="Proteomes" id="UP000824242">
    <property type="component" value="Unassembled WGS sequence"/>
</dbReference>
<organism evidence="4 5">
    <name type="scientific">Candidatus Caccousia avicola</name>
    <dbReference type="NCBI Taxonomy" id="2840721"/>
    <lineage>
        <taxon>Bacteria</taxon>
        <taxon>Bacillati</taxon>
        <taxon>Bacillota</taxon>
        <taxon>Clostridia</taxon>
        <taxon>Eubacteriales</taxon>
        <taxon>Oscillospiraceae</taxon>
        <taxon>Oscillospiraceae incertae sedis</taxon>
        <taxon>Candidatus Caccousia</taxon>
    </lineage>
</organism>
<evidence type="ECO:0000259" key="2">
    <source>
        <dbReference type="Pfam" id="PF01747"/>
    </source>
</evidence>
<dbReference type="SUPFAM" id="SSF88697">
    <property type="entry name" value="PUA domain-like"/>
    <property type="match status" value="1"/>
</dbReference>
<proteinExistence type="predicted"/>
<sequence length="352" mass="39220">MRTAAINEETLQDVINIETGLLAPLRGFMGKEDTRSVVDSCCLKNGEVFPIPVTLDVPEETAHALRPGETLGLTSGGRTVAEIDVESVFELTPEDIAAVFLTSETAHPGVKKELERSPWRVGGPVRLLDRSLLEGALRPEDTRRAFAERGWKTVVGFQTRNPVHKAHEHLQRAGLELCDGLFINPITGWKKKGDFTQEAVMAGYHAMIDHFYPKGRVYIAGLKTQMRYAGPREAVFHAIIRRNLGCTHFIIGRDHAGVGGYYGAYDAHALARRLAAENDLGIELLLMREPYYCTICGQVVTDKHCGHYDTGRVEISGTIIRKYLSEGHIPDELMMRKEVFHAILACKQIFIE</sequence>
<dbReference type="EMBL" id="DVGZ01000119">
    <property type="protein sequence ID" value="HIR48172.1"/>
    <property type="molecule type" value="Genomic_DNA"/>
</dbReference>
<evidence type="ECO:0000259" key="3">
    <source>
        <dbReference type="Pfam" id="PF14306"/>
    </source>
</evidence>
<dbReference type="Gene3D" id="3.40.50.620">
    <property type="entry name" value="HUPs"/>
    <property type="match status" value="1"/>
</dbReference>
<dbReference type="InterPro" id="IPR024951">
    <property type="entry name" value="Sulfurylase_cat_dom"/>
</dbReference>
<evidence type="ECO:0000313" key="5">
    <source>
        <dbReference type="Proteomes" id="UP000824242"/>
    </source>
</evidence>
<comment type="pathway">
    <text evidence="1">Sulfur metabolism; hydrogen sulfide biosynthesis; sulfite from sulfate: step 1/3.</text>
</comment>
<dbReference type="PANTHER" id="PTHR43509">
    <property type="match status" value="1"/>
</dbReference>
<dbReference type="Pfam" id="PF14306">
    <property type="entry name" value="PUA_2"/>
    <property type="match status" value="1"/>
</dbReference>
<dbReference type="InterPro" id="IPR015947">
    <property type="entry name" value="PUA-like_sf"/>
</dbReference>
<accession>A0A9D1AQ25</accession>
<dbReference type="InterPro" id="IPR025980">
    <property type="entry name" value="ATP-Sase_PUA-like_dom"/>
</dbReference>
<dbReference type="PANTHER" id="PTHR43509:SF1">
    <property type="entry name" value="SULFATE ADENYLYLTRANSFERASE"/>
    <property type="match status" value="1"/>
</dbReference>
<dbReference type="Pfam" id="PF01747">
    <property type="entry name" value="ATP-sulfurylase"/>
    <property type="match status" value="1"/>
</dbReference>
<dbReference type="EC" id="2.7.7.4" evidence="4"/>
<evidence type="ECO:0000313" key="4">
    <source>
        <dbReference type="EMBL" id="HIR48172.1"/>
    </source>
</evidence>
<protein>
    <submittedName>
        <fullName evidence="4">Sulfate adenylyltransferase</fullName>
        <ecNumber evidence="4">2.7.7.4</ecNumber>
    </submittedName>
</protein>
<comment type="caution">
    <text evidence="4">The sequence shown here is derived from an EMBL/GenBank/DDBJ whole genome shotgun (WGS) entry which is preliminary data.</text>
</comment>
<keyword evidence="4" id="KW-0808">Transferase</keyword>
<dbReference type="GO" id="GO:0004781">
    <property type="term" value="F:sulfate adenylyltransferase (ATP) activity"/>
    <property type="evidence" value="ECO:0007669"/>
    <property type="project" value="UniProtKB-EC"/>
</dbReference>
<gene>
    <name evidence="4" type="ORF">IAB89_11060</name>
</gene>